<protein>
    <submittedName>
        <fullName evidence="1">Uncharacterized protein DUF1018</fullName>
    </submittedName>
</protein>
<dbReference type="AlphaFoldDB" id="A0A318SY88"/>
<dbReference type="Pfam" id="PF06252">
    <property type="entry name" value="GemA"/>
    <property type="match status" value="1"/>
</dbReference>
<dbReference type="Proteomes" id="UP000247454">
    <property type="component" value="Unassembled WGS sequence"/>
</dbReference>
<dbReference type="RefSeq" id="WP_110753219.1">
    <property type="nucleotide sequence ID" value="NZ_QJTF01000018.1"/>
</dbReference>
<dbReference type="EMBL" id="QJTF01000018">
    <property type="protein sequence ID" value="PYE86891.1"/>
    <property type="molecule type" value="Genomic_DNA"/>
</dbReference>
<evidence type="ECO:0000313" key="2">
    <source>
        <dbReference type="Proteomes" id="UP000247454"/>
    </source>
</evidence>
<dbReference type="OrthoDB" id="7353918at2"/>
<dbReference type="InterPro" id="IPR009363">
    <property type="entry name" value="Phage_Mu_Gp16"/>
</dbReference>
<accession>A0A318SY88</accession>
<name>A0A318SY88_9HYPH</name>
<evidence type="ECO:0000313" key="1">
    <source>
        <dbReference type="EMBL" id="PYE86891.1"/>
    </source>
</evidence>
<organism evidence="1 2">
    <name type="scientific">Phyllobacterium leguminum</name>
    <dbReference type="NCBI Taxonomy" id="314237"/>
    <lineage>
        <taxon>Bacteria</taxon>
        <taxon>Pseudomonadati</taxon>
        <taxon>Pseudomonadota</taxon>
        <taxon>Alphaproteobacteria</taxon>
        <taxon>Hyphomicrobiales</taxon>
        <taxon>Phyllobacteriaceae</taxon>
        <taxon>Phyllobacterium</taxon>
    </lineage>
</organism>
<comment type="caution">
    <text evidence="1">The sequence shown here is derived from an EMBL/GenBank/DDBJ whole genome shotgun (WGS) entry which is preliminary data.</text>
</comment>
<reference evidence="1 2" key="1">
    <citation type="submission" date="2018-06" db="EMBL/GenBank/DDBJ databases">
        <title>Genomic Encyclopedia of Type Strains, Phase III (KMG-III): the genomes of soil and plant-associated and newly described type strains.</title>
        <authorList>
            <person name="Whitman W."/>
        </authorList>
    </citation>
    <scope>NUCLEOTIDE SEQUENCE [LARGE SCALE GENOMIC DNA]</scope>
    <source>
        <strain evidence="1 2">ORS 1419</strain>
    </source>
</reference>
<keyword evidence="2" id="KW-1185">Reference proteome</keyword>
<gene>
    <name evidence="1" type="ORF">C7477_11829</name>
</gene>
<sequence>MSTIRAIKTAIRELGIEEDDERDLYERLTGIRHASSMTPKQQEIVLGELRRLGFKPYSKGTRKTLDGPYAKKLQALWIGACNLGLFHRRDDDAIISFAKRQTGIDHVRWVRYPDDAQKVIEALKGKMAHDAGVDWSTDKNQRPWQKAPGYRIARAQWAILLKAGSVAGELESWLDAHGFPQPPFMDKSEWQKVMNSLGVKVRALKKEKR</sequence>
<proteinExistence type="predicted"/>